<dbReference type="GO" id="GO:0005737">
    <property type="term" value="C:cytoplasm"/>
    <property type="evidence" value="ECO:0007669"/>
    <property type="project" value="UniProtKB-SubCell"/>
</dbReference>
<feature type="domain" description="SCP2" evidence="3">
    <location>
        <begin position="32"/>
        <end position="124"/>
    </location>
</feature>
<name>A0A158F5D1_CABSO</name>
<evidence type="ECO:0000259" key="3">
    <source>
        <dbReference type="Pfam" id="PF02036"/>
    </source>
</evidence>
<evidence type="ECO:0000256" key="1">
    <source>
        <dbReference type="HAMAP-Rule" id="MF_02215"/>
    </source>
</evidence>
<dbReference type="UniPathway" id="UPA00232"/>
<sequence length="233" mass="24970">MTHADEFAQPAVPSAPQAAARTASKAFAAAANHVLARESWARERLSPYAGKTACFVLSPFSLYLMVQPDGLIGAIDENQTSFDVTLAVPPDAIPAFMQGGQAAVMKHVRIEGDAEFATTIAKLAEHLRWDPEEDLARVIGDGPAHRIGSTVRLAGEQARRSGRNLLESVAEYLLDEQPQLVRRSALDTFNAELSTARDALARVEKRIERLEQKAEARGASAPGAAASARGTSK</sequence>
<keyword evidence="1" id="KW-0831">Ubiquinone biosynthesis</keyword>
<feature type="compositionally biased region" description="Low complexity" evidence="2">
    <location>
        <begin position="217"/>
        <end position="233"/>
    </location>
</feature>
<dbReference type="EMBL" id="FCOC02000002">
    <property type="protein sequence ID" value="SAL14569.1"/>
    <property type="molecule type" value="Genomic_DNA"/>
</dbReference>
<keyword evidence="1" id="KW-0963">Cytoplasm</keyword>
<evidence type="ECO:0000313" key="5">
    <source>
        <dbReference type="Proteomes" id="UP000054893"/>
    </source>
</evidence>
<dbReference type="PANTHER" id="PTHR38693:SF1">
    <property type="entry name" value="UBIQUINONE BIOSYNTHESIS ACCESSORY FACTOR UBIJ"/>
    <property type="match status" value="1"/>
</dbReference>
<organism evidence="4 5">
    <name type="scientific">Caballeronia sordidicola</name>
    <name type="common">Burkholderia sordidicola</name>
    <dbReference type="NCBI Taxonomy" id="196367"/>
    <lineage>
        <taxon>Bacteria</taxon>
        <taxon>Pseudomonadati</taxon>
        <taxon>Pseudomonadota</taxon>
        <taxon>Betaproteobacteria</taxon>
        <taxon>Burkholderiales</taxon>
        <taxon>Burkholderiaceae</taxon>
        <taxon>Caballeronia</taxon>
    </lineage>
</organism>
<protein>
    <recommendedName>
        <fullName evidence="1">Ubiquinone biosynthesis accessory factor UbiJ</fullName>
    </recommendedName>
</protein>
<evidence type="ECO:0000313" key="4">
    <source>
        <dbReference type="EMBL" id="SAL14569.1"/>
    </source>
</evidence>
<comment type="function">
    <text evidence="1">Required for ubiquinone (coenzyme Q) biosynthesis. Binds hydrophobic ubiquinone biosynthetic intermediates via its SCP2 domain and is essential for the stability of the Ubi complex. May constitute a docking platform where Ubi enzymes assemble and access their SCP2-bound polyprenyl substrates.</text>
</comment>
<dbReference type="Proteomes" id="UP000054893">
    <property type="component" value="Unassembled WGS sequence"/>
</dbReference>
<dbReference type="Pfam" id="PF02036">
    <property type="entry name" value="SCP2"/>
    <property type="match status" value="1"/>
</dbReference>
<dbReference type="InterPro" id="IPR003033">
    <property type="entry name" value="SCP2_sterol-bd_dom"/>
</dbReference>
<comment type="pathway">
    <text evidence="1">Cofactor biosynthesis; ubiquinone biosynthesis.</text>
</comment>
<dbReference type="HAMAP" id="MF_02215">
    <property type="entry name" value="UbiJ"/>
    <property type="match status" value="1"/>
</dbReference>
<comment type="subcellular location">
    <subcellularLocation>
        <location evidence="1">Cytoplasm</location>
    </subcellularLocation>
</comment>
<dbReference type="OrthoDB" id="8525483at2"/>
<dbReference type="RefSeq" id="WP_082850357.1">
    <property type="nucleotide sequence ID" value="NZ_FCOC02000002.1"/>
</dbReference>
<reference evidence="4 5" key="1">
    <citation type="submission" date="2016-01" db="EMBL/GenBank/DDBJ databases">
        <authorList>
            <person name="Oliw E.H."/>
        </authorList>
    </citation>
    <scope>NUCLEOTIDE SEQUENCE [LARGE SCALE GENOMIC DNA]</scope>
    <source>
        <strain evidence="4">LMG 22029</strain>
    </source>
</reference>
<feature type="region of interest" description="Disordered" evidence="2">
    <location>
        <begin position="212"/>
        <end position="233"/>
    </location>
</feature>
<gene>
    <name evidence="1" type="primary">ubiJ</name>
    <name evidence="4" type="ORF">AWB64_00713</name>
</gene>
<dbReference type="InterPro" id="IPR038989">
    <property type="entry name" value="UbiJ"/>
</dbReference>
<dbReference type="GO" id="GO:0006744">
    <property type="term" value="P:ubiquinone biosynthetic process"/>
    <property type="evidence" value="ECO:0007669"/>
    <property type="project" value="UniProtKB-UniRule"/>
</dbReference>
<evidence type="ECO:0000256" key="2">
    <source>
        <dbReference type="SAM" id="MobiDB-lite"/>
    </source>
</evidence>
<accession>A0A158F5D1</accession>
<dbReference type="PANTHER" id="PTHR38693">
    <property type="entry name" value="UBIQUINONE BIOSYNTHESIS PROTEIN UBIJ"/>
    <property type="match status" value="1"/>
</dbReference>
<proteinExistence type="inferred from homology"/>
<comment type="similarity">
    <text evidence="1">Belongs to the UbiJ family.</text>
</comment>
<dbReference type="AlphaFoldDB" id="A0A158F5D1"/>